<dbReference type="GO" id="GO:0016787">
    <property type="term" value="F:hydrolase activity"/>
    <property type="evidence" value="ECO:0007669"/>
    <property type="project" value="InterPro"/>
</dbReference>
<dbReference type="HOGENOM" id="CLU_008858_0_0_0"/>
<organism evidence="2 3">
    <name type="scientific">Cloacimonas acidaminovorans (strain Evry)</name>
    <dbReference type="NCBI Taxonomy" id="459349"/>
    <lineage>
        <taxon>Bacteria</taxon>
        <taxon>Pseudomonadati</taxon>
        <taxon>Candidatus Cloacimonadota</taxon>
        <taxon>Candidatus Cloacimonadia</taxon>
        <taxon>Candidatus Cloacimonadales</taxon>
        <taxon>Candidatus Cloacimonadaceae</taxon>
        <taxon>Candidatus Cloacimonas</taxon>
    </lineage>
</organism>
<dbReference type="RefSeq" id="WP_015424823.1">
    <property type="nucleotide sequence ID" value="NC_020449.1"/>
</dbReference>
<evidence type="ECO:0000313" key="3">
    <source>
        <dbReference type="Proteomes" id="UP000002019"/>
    </source>
</evidence>
<dbReference type="Pfam" id="PF04851">
    <property type="entry name" value="ResIII"/>
    <property type="match status" value="1"/>
</dbReference>
<dbReference type="STRING" id="459349.CLOAM1102"/>
<name>B0VHZ4_CLOAI</name>
<dbReference type="InterPro" id="IPR006935">
    <property type="entry name" value="Helicase/UvrB_N"/>
</dbReference>
<dbReference type="SUPFAM" id="SSF52540">
    <property type="entry name" value="P-loop containing nucleoside triphosphate hydrolases"/>
    <property type="match status" value="2"/>
</dbReference>
<dbReference type="Gene3D" id="3.40.50.300">
    <property type="entry name" value="P-loop containing nucleotide triphosphate hydrolases"/>
    <property type="match status" value="1"/>
</dbReference>
<dbReference type="KEGG" id="caci:CLOAM1102"/>
<dbReference type="SMART" id="SM00487">
    <property type="entry name" value="DEXDc"/>
    <property type="match status" value="1"/>
</dbReference>
<dbReference type="Proteomes" id="UP000002019">
    <property type="component" value="Chromosome"/>
</dbReference>
<reference evidence="2 3" key="1">
    <citation type="journal article" date="2008" name="J. Bacteriol.">
        <title>'Candidatus Cloacamonas acidaminovorans': genome sequence reconstruction provides a first glimpse of a new bacterial division.</title>
        <authorList>
            <person name="Pelletier E."/>
            <person name="Kreimeyer A."/>
            <person name="Bocs S."/>
            <person name="Rouy Z."/>
            <person name="Gyapay G."/>
            <person name="Chouari R."/>
            <person name="Riviere D."/>
            <person name="Ganesan A."/>
            <person name="Daegelen P."/>
            <person name="Sghir A."/>
            <person name="Cohen G.N."/>
            <person name="Medigue C."/>
            <person name="Weissenbach J."/>
            <person name="Le Paslier D."/>
        </authorList>
    </citation>
    <scope>NUCLEOTIDE SEQUENCE [LARGE SCALE GENOMIC DNA]</scope>
    <source>
        <strain evidence="3">Evry</strain>
    </source>
</reference>
<sequence length="1031" mass="120019">MNIEKYLVLNKYLLSLLGVSEFKDLQDKLKDVNDKDNYLEVLLIYFNNKINEANQSVIAINKLRHYDDNIEGYLSQINRHREPIRLKYFQYLAVLFTEILLDNIKNNQTNFIYDLNEFLERYKKENKVEAINAFTEDDLNKIAFWMATGSGKTLIMHINYYQFLHYKLFSPDSIMLITPNEGLSKQHYEELTKSGIPCRLYYENYGFTDSLKNKDEVLVIEMTKLVETKKGGGVTISINAFEGRKLIFVDEGHKGKKAEEQKWAKLRDTLAENGMVFEYSATFGQILSEKNKVTLQEYAKAIIFDYSYKYFYLDGYGKDFSVINAKNIKVEETRFQETMFLANLLDFYEQSLIFEDRKGLAEKQNLEKPLWIFVGTTVTGSEEESDVVQIVNFLHKVIKDPAWVNSKLTAILTGKAEFKNESGEDIFANKFTYIKEKVLNIEDLFTKIFGGKGGFGIYELKSAKGEFGLKTGENKYFGVINIGDVFSFKKQLEKIGLPVETDAISESLFDHIKAPNSSVNILIGSKKFIEGWDTWRVSSMGLLNIGTGQGPQIIQLFGRGVRLKGQNMTLKRSMEKDIKQLENLNIYGIRADYLSKFLEALSKEEMDLETIEIPVQPNNVEKWETLYTLAKKDVDFNKEKVLFLKEENFSITLDLMPKLSAYLSQKRNAQGIASSNIAINTKEHKLAIDDDARKKLNLFFDWNKIWLELYEYKLERGYWNLILDRDFIKNYLLYSGKYKILATPETLQVNTIEDIPRLENIALQLLKKYIDQFYNFHLKKYEMEHLYYAPVTDDSALSVFAKPDDGYNYTIQISKTQENNQLIANIKALVQDLDKLMKEETKELPRIYFDKHLYLPILLRDTKIEKMHPEGLVESEKEFISGLKKYLMNKNEFTNREIYLLRNFPKSGIGFFNLSGFYPDFIMWVKYQNKQIICFLDPKGLEHQKSLDSEKVQLHKEIKEIEKQLGNKDIILESFVLSITPYDSLIKGLVNPTSQKEYENNHILFLGSIWSGWQDRLFDILEKSISANKSE</sequence>
<feature type="domain" description="Helicase ATP-binding" evidence="1">
    <location>
        <begin position="115"/>
        <end position="311"/>
    </location>
</feature>
<keyword evidence="3" id="KW-1185">Reference proteome</keyword>
<dbReference type="InterPro" id="IPR027417">
    <property type="entry name" value="P-loop_NTPase"/>
</dbReference>
<gene>
    <name evidence="2" type="ordered locus">CLOAM1102</name>
</gene>
<dbReference type="eggNOG" id="COG4096">
    <property type="taxonomic scope" value="Bacteria"/>
</dbReference>
<dbReference type="REBASE" id="20284">
    <property type="entry name" value="CacGORF1103P"/>
</dbReference>
<accession>B0VHZ4</accession>
<dbReference type="OrthoDB" id="9804145at2"/>
<dbReference type="GO" id="GO:0005524">
    <property type="term" value="F:ATP binding"/>
    <property type="evidence" value="ECO:0007669"/>
    <property type="project" value="InterPro"/>
</dbReference>
<evidence type="ECO:0000313" key="2">
    <source>
        <dbReference type="EMBL" id="CAO80965.1"/>
    </source>
</evidence>
<evidence type="ECO:0000259" key="1">
    <source>
        <dbReference type="SMART" id="SM00487"/>
    </source>
</evidence>
<proteinExistence type="predicted"/>
<protein>
    <recommendedName>
        <fullName evidence="1">Helicase ATP-binding domain-containing protein</fullName>
    </recommendedName>
</protein>
<dbReference type="GO" id="GO:0003677">
    <property type="term" value="F:DNA binding"/>
    <property type="evidence" value="ECO:0007669"/>
    <property type="project" value="InterPro"/>
</dbReference>
<dbReference type="InterPro" id="IPR014001">
    <property type="entry name" value="Helicase_ATP-bd"/>
</dbReference>
<dbReference type="AlphaFoldDB" id="B0VHZ4"/>
<dbReference type="EMBL" id="CU466930">
    <property type="protein sequence ID" value="CAO80965.1"/>
    <property type="molecule type" value="Genomic_DNA"/>
</dbReference>